<accession>A0A6P2CLN8</accession>
<dbReference type="InterPro" id="IPR024520">
    <property type="entry name" value="DUF3558"/>
</dbReference>
<dbReference type="PROSITE" id="PS51257">
    <property type="entry name" value="PROKAR_LIPOPROTEIN"/>
    <property type="match status" value="1"/>
</dbReference>
<protein>
    <submittedName>
        <fullName evidence="1">DUF3558 domain-containing protein</fullName>
    </submittedName>
</protein>
<organism evidence="1 2">
    <name type="scientific">Rhodococcus rhodnii</name>
    <dbReference type="NCBI Taxonomy" id="38312"/>
    <lineage>
        <taxon>Bacteria</taxon>
        <taxon>Bacillati</taxon>
        <taxon>Actinomycetota</taxon>
        <taxon>Actinomycetes</taxon>
        <taxon>Mycobacteriales</taxon>
        <taxon>Nocardiaceae</taxon>
        <taxon>Rhodococcus</taxon>
    </lineage>
</organism>
<name>A0A6P2CLN8_9NOCA</name>
<comment type="caution">
    <text evidence="1">The sequence shown here is derived from an EMBL/GenBank/DDBJ whole genome shotgun (WGS) entry which is preliminary data.</text>
</comment>
<gene>
    <name evidence="1" type="ORF">DW322_19050</name>
</gene>
<evidence type="ECO:0000313" key="2">
    <source>
        <dbReference type="Proteomes" id="UP000471120"/>
    </source>
</evidence>
<dbReference type="EMBL" id="QRCM01000001">
    <property type="protein sequence ID" value="TXG91898.1"/>
    <property type="molecule type" value="Genomic_DNA"/>
</dbReference>
<dbReference type="AlphaFoldDB" id="A0A6P2CLN8"/>
<dbReference type="RefSeq" id="WP_010839072.1">
    <property type="nucleotide sequence ID" value="NZ_QRCM01000001.1"/>
</dbReference>
<evidence type="ECO:0000313" key="1">
    <source>
        <dbReference type="EMBL" id="TXG91898.1"/>
    </source>
</evidence>
<sequence length="184" mass="18588">MTGRGAVIGRSGVTRRWAAVAAAVGVVASGCGTTVPGTPVAEGGGADLSGFTDLLRECDVVADPDIAATVGADAIVRDFFGAICRWSAVGAGGLVKITFDWFETGSLDTEEQTARRLGYAVEQTTIEGRRAIVVTRPGDPGSCGTTLGAPSAGVVGWWVQYPSGGGDPCAAATRLAELTVDVAN</sequence>
<proteinExistence type="predicted"/>
<reference evidence="1 2" key="1">
    <citation type="submission" date="2018-07" db="EMBL/GenBank/DDBJ databases">
        <title>Genome sequence of Rhodococcus rhodnii ATCC 35071 from Rhodnius prolixus.</title>
        <authorList>
            <person name="Patel V."/>
            <person name="Vogel K.J."/>
        </authorList>
    </citation>
    <scope>NUCLEOTIDE SEQUENCE [LARGE SCALE GENOMIC DNA]</scope>
    <source>
        <strain evidence="1 2">ATCC 35071</strain>
    </source>
</reference>
<dbReference type="Pfam" id="PF12079">
    <property type="entry name" value="DUF3558"/>
    <property type="match status" value="1"/>
</dbReference>
<dbReference type="Proteomes" id="UP000471120">
    <property type="component" value="Unassembled WGS sequence"/>
</dbReference>